<feature type="signal peptide" evidence="2">
    <location>
        <begin position="1"/>
        <end position="23"/>
    </location>
</feature>
<name>A0A9D1U9J6_9BACT</name>
<dbReference type="PANTHER" id="PTHR35340:SF5">
    <property type="entry name" value="ASST-DOMAIN-CONTAINING PROTEIN"/>
    <property type="match status" value="1"/>
</dbReference>
<feature type="chain" id="PRO_5038459625" evidence="2">
    <location>
        <begin position="24"/>
        <end position="473"/>
    </location>
</feature>
<evidence type="ECO:0000256" key="2">
    <source>
        <dbReference type="SAM" id="SignalP"/>
    </source>
</evidence>
<protein>
    <submittedName>
        <fullName evidence="3">Aryl-sulfate sulfotransferase</fullName>
    </submittedName>
</protein>
<dbReference type="PANTHER" id="PTHR35340">
    <property type="entry name" value="PQQ ENZYME REPEAT PROTEIN-RELATED"/>
    <property type="match status" value="1"/>
</dbReference>
<organism evidence="3 4">
    <name type="scientific">Candidatus Bilophila faecipullorum</name>
    <dbReference type="NCBI Taxonomy" id="2838482"/>
    <lineage>
        <taxon>Bacteria</taxon>
        <taxon>Pseudomonadati</taxon>
        <taxon>Thermodesulfobacteriota</taxon>
        <taxon>Desulfovibrionia</taxon>
        <taxon>Desulfovibrionales</taxon>
        <taxon>Desulfovibrionaceae</taxon>
        <taxon>Bilophila</taxon>
    </lineage>
</organism>
<dbReference type="InterPro" id="IPR015943">
    <property type="entry name" value="WD40/YVTN_repeat-like_dom_sf"/>
</dbReference>
<dbReference type="Proteomes" id="UP000824264">
    <property type="component" value="Unassembled WGS sequence"/>
</dbReference>
<evidence type="ECO:0000313" key="3">
    <source>
        <dbReference type="EMBL" id="HIW78255.1"/>
    </source>
</evidence>
<sequence length="473" mass="53242">MRTLTSLAAAILGLSLLVPSAGAYEAVNGPLGLLSYERGKTYDGYTLFTPHTKVGSWIVDTAENPGSKMTYLIDMEGNIVHTWKHDTPAFYAELLSNGNLLRAEKIAGSPVNFGGWYGLLREYTWDGRVVWEYKVSNPRQIAHHGFDRLPNGNTAILIWENKTYDEALAKGRDPNDPALSRNGMRAPGQGPDNQPLQGIWPDAILEVTPKGEIAWEWHVWDHIGTGPDQIDINWHLPLSMGYFARADWTHWNSVRYNPKTDQYAVNSRDFGEIYIIDRKTKKIVWRFGNPATHGKGKAPSGYHDDGDQILFGSHDVEWLPNGNISIFNNGTHRPSGNRSSVMEINPATNQVVWEFQTKDRNSFYSDFQSAAQKLPNGNWLVTSTNNGHLFEVTPDKRIVWEYVNPISVDGKAYCVKRDNNPENEIHRAYRYGKDFPAFAGKNLKPQGKLAAGCPDWSELLQFKPAPGYNPIKK</sequence>
<dbReference type="InterPro" id="IPR053143">
    <property type="entry name" value="Arylsulfate_ST"/>
</dbReference>
<evidence type="ECO:0000313" key="4">
    <source>
        <dbReference type="Proteomes" id="UP000824264"/>
    </source>
</evidence>
<dbReference type="InterPro" id="IPR010262">
    <property type="entry name" value="Arylsulfotransferase_bact"/>
</dbReference>
<reference evidence="3" key="1">
    <citation type="journal article" date="2021" name="PeerJ">
        <title>Extensive microbial diversity within the chicken gut microbiome revealed by metagenomics and culture.</title>
        <authorList>
            <person name="Gilroy R."/>
            <person name="Ravi A."/>
            <person name="Getino M."/>
            <person name="Pursley I."/>
            <person name="Horton D.L."/>
            <person name="Alikhan N.F."/>
            <person name="Baker D."/>
            <person name="Gharbi K."/>
            <person name="Hall N."/>
            <person name="Watson M."/>
            <person name="Adriaenssens E.M."/>
            <person name="Foster-Nyarko E."/>
            <person name="Jarju S."/>
            <person name="Secka A."/>
            <person name="Antonio M."/>
            <person name="Oren A."/>
            <person name="Chaudhuri R.R."/>
            <person name="La Ragione R."/>
            <person name="Hildebrand F."/>
            <person name="Pallen M.J."/>
        </authorList>
    </citation>
    <scope>NUCLEOTIDE SEQUENCE</scope>
    <source>
        <strain evidence="3">ChiSxjej5B17-1746</strain>
    </source>
</reference>
<proteinExistence type="predicted"/>
<accession>A0A9D1U9J6</accession>
<dbReference type="GO" id="GO:0004062">
    <property type="term" value="F:aryl sulfotransferase activity"/>
    <property type="evidence" value="ECO:0007669"/>
    <property type="project" value="InterPro"/>
</dbReference>
<feature type="region of interest" description="Disordered" evidence="1">
    <location>
        <begin position="170"/>
        <end position="192"/>
    </location>
</feature>
<keyword evidence="2" id="KW-0732">Signal</keyword>
<evidence type="ECO:0000256" key="1">
    <source>
        <dbReference type="SAM" id="MobiDB-lite"/>
    </source>
</evidence>
<dbReference type="Pfam" id="PF05935">
    <property type="entry name" value="Arylsulfotrans"/>
    <property type="match status" value="1"/>
</dbReference>
<dbReference type="EMBL" id="DXGI01000135">
    <property type="protein sequence ID" value="HIW78255.1"/>
    <property type="molecule type" value="Genomic_DNA"/>
</dbReference>
<reference evidence="3" key="2">
    <citation type="submission" date="2021-04" db="EMBL/GenBank/DDBJ databases">
        <authorList>
            <person name="Gilroy R."/>
        </authorList>
    </citation>
    <scope>NUCLEOTIDE SEQUENCE</scope>
    <source>
        <strain evidence="3">ChiSxjej5B17-1746</strain>
    </source>
</reference>
<comment type="caution">
    <text evidence="3">The sequence shown here is derived from an EMBL/GenBank/DDBJ whole genome shotgun (WGS) entry which is preliminary data.</text>
</comment>
<gene>
    <name evidence="3" type="ORF">H9874_03820</name>
</gene>
<dbReference type="AlphaFoldDB" id="A0A9D1U9J6"/>
<dbReference type="Gene3D" id="2.130.10.10">
    <property type="entry name" value="YVTN repeat-like/Quinoprotein amine dehydrogenase"/>
    <property type="match status" value="1"/>
</dbReference>
<dbReference type="SUPFAM" id="SSF63829">
    <property type="entry name" value="Calcium-dependent phosphotriesterase"/>
    <property type="match status" value="1"/>
</dbReference>